<evidence type="ECO:0000256" key="11">
    <source>
        <dbReference type="SAM" id="MobiDB-lite"/>
    </source>
</evidence>
<gene>
    <name evidence="13" type="ORF">HAND1043_LOCUS18432</name>
</gene>
<dbReference type="AlphaFoldDB" id="A0A7S0U405"/>
<keyword evidence="4 10" id="KW-0436">Ligase</keyword>
<comment type="similarity">
    <text evidence="2 10">Belongs to the glutamate--cysteine ligase type 3 family.</text>
</comment>
<keyword evidence="5 10" id="KW-0317">Glutathione biosynthesis</keyword>
<dbReference type="Pfam" id="PF03074">
    <property type="entry name" value="GCS"/>
    <property type="match status" value="1"/>
</dbReference>
<evidence type="ECO:0000256" key="2">
    <source>
        <dbReference type="ARBA" id="ARBA00008100"/>
    </source>
</evidence>
<feature type="region of interest" description="Disordered" evidence="11">
    <location>
        <begin position="750"/>
        <end position="834"/>
    </location>
</feature>
<evidence type="ECO:0000256" key="4">
    <source>
        <dbReference type="ARBA" id="ARBA00022598"/>
    </source>
</evidence>
<evidence type="ECO:0000313" key="13">
    <source>
        <dbReference type="EMBL" id="CAD8751926.1"/>
    </source>
</evidence>
<comment type="pathway">
    <text evidence="1 10">Sulfur metabolism; glutathione biosynthesis; glutathione from L-cysteine and L-glutamate: step 1/2.</text>
</comment>
<feature type="signal peptide" evidence="12">
    <location>
        <begin position="1"/>
        <end position="41"/>
    </location>
</feature>
<sequence>MEECCERAKGDPTETWRQMRLLSALVCLLAVLARGCSSSQARRVCARGDLRAGGPGVLSRGVAKHHGIVGRLRGGGLLVVGTPLEWPDSLPHLGYVREHGVLQFIHQYNEHKERECDKLLWGEELEYPILKVDREKKTVKLSLRGAEVLECLREKEEAHGRSDNRKEACAWHPEYGSWMVEGTPRLPFGGFVRDLRRVELSLRLRRKRILSALQKDEIAPTVTAFPLMGTTDFTDPPFEAGGPAAESSYCSDALINPHPRFGTLTANIRKRRGEKVNIKVPLYMDENTNKGKDWGEEGEEVLRASGLEWHAPRKEMIHMDAMCFGMGMCCVQVTFQCRDIFESRHLYDQLAVLTPIMLSLSAATPILKGHLADTDVRWATIAASVDDRTMQERGLDLCSVKNKGHTQWMAGGGARPLPKSRYESISCYICNCKHGQDPTSNLDKYNDVHCPIDEASYATLRAGGVDEPLARHIAHLFVRDPLVIFSERIHIPDTTSTDHFENIQSTNWQTVRWKPPPAGSGIGWRVEFRSMEAQLTDFENAAFSVMTVLISRVLLAFRLNLYIPLSKVDENMATAHKRLSVVEGKFWFRKHMARPDNLAEGEGGDDFELMSVYEILTGKGTHYAGLLPMVFAYLDQIGCDRQTRDKIRQYAKLFEKRAAGELQTAATWQREFVTRHPSYKRDSVVSQEIAHDLMVACSDIGEGRRHEPSLLGQFVVEELTTGGAYEVPLESGPIDLEKRDLLIQKYAQRSMENRKGGGSVSDGWKTPATRSSYDFNQRLEQSDGQQELLTDHGTHSSHKSSKNVSRRLSGVELARARNEEESSSSEGDEDHGVP</sequence>
<dbReference type="InterPro" id="IPR004308">
    <property type="entry name" value="GCS"/>
</dbReference>
<keyword evidence="6 10" id="KW-0547">Nucleotide-binding</keyword>
<keyword evidence="7 10" id="KW-0067">ATP-binding</keyword>
<evidence type="ECO:0000256" key="10">
    <source>
        <dbReference type="RuleBase" id="RU367135"/>
    </source>
</evidence>
<dbReference type="GO" id="GO:0005524">
    <property type="term" value="F:ATP binding"/>
    <property type="evidence" value="ECO:0007669"/>
    <property type="project" value="UniProtKB-UniRule"/>
</dbReference>
<reference evidence="13" key="1">
    <citation type="submission" date="2021-01" db="EMBL/GenBank/DDBJ databases">
        <authorList>
            <person name="Corre E."/>
            <person name="Pelletier E."/>
            <person name="Niang G."/>
            <person name="Scheremetjew M."/>
            <person name="Finn R."/>
            <person name="Kale V."/>
            <person name="Holt S."/>
            <person name="Cochrane G."/>
            <person name="Meng A."/>
            <person name="Brown T."/>
            <person name="Cohen L."/>
        </authorList>
    </citation>
    <scope>NUCLEOTIDE SEQUENCE</scope>
    <source>
        <strain evidence="13">CCMP441</strain>
    </source>
</reference>
<evidence type="ECO:0000256" key="9">
    <source>
        <dbReference type="ARBA" id="ARBA00032122"/>
    </source>
</evidence>
<dbReference type="EC" id="6.3.2.2" evidence="3 10"/>
<feature type="compositionally biased region" description="Acidic residues" evidence="11">
    <location>
        <begin position="821"/>
        <end position="834"/>
    </location>
</feature>
<dbReference type="InterPro" id="IPR014746">
    <property type="entry name" value="Gln_synth/guanido_kin_cat_dom"/>
</dbReference>
<name>A0A7S0U405_HEMAN</name>
<dbReference type="GO" id="GO:0006750">
    <property type="term" value="P:glutathione biosynthetic process"/>
    <property type="evidence" value="ECO:0007669"/>
    <property type="project" value="UniProtKB-UniRule"/>
</dbReference>
<dbReference type="UniPathway" id="UPA00142">
    <property type="reaction ID" value="UER00209"/>
</dbReference>
<dbReference type="GO" id="GO:0004357">
    <property type="term" value="F:glutamate-cysteine ligase activity"/>
    <property type="evidence" value="ECO:0007669"/>
    <property type="project" value="UniProtKB-UniRule"/>
</dbReference>
<organism evidence="13">
    <name type="scientific">Hemiselmis andersenii</name>
    <name type="common">Cryptophyte alga</name>
    <dbReference type="NCBI Taxonomy" id="464988"/>
    <lineage>
        <taxon>Eukaryota</taxon>
        <taxon>Cryptophyceae</taxon>
        <taxon>Cryptomonadales</taxon>
        <taxon>Hemiselmidaceae</taxon>
        <taxon>Hemiselmis</taxon>
    </lineage>
</organism>
<evidence type="ECO:0000256" key="5">
    <source>
        <dbReference type="ARBA" id="ARBA00022684"/>
    </source>
</evidence>
<feature type="compositionally biased region" description="Polar residues" evidence="11">
    <location>
        <begin position="768"/>
        <end position="788"/>
    </location>
</feature>
<comment type="catalytic activity">
    <reaction evidence="10">
        <text>L-cysteine + L-glutamate + ATP = gamma-L-glutamyl-L-cysteine + ADP + phosphate + H(+)</text>
        <dbReference type="Rhea" id="RHEA:13285"/>
        <dbReference type="ChEBI" id="CHEBI:15378"/>
        <dbReference type="ChEBI" id="CHEBI:29985"/>
        <dbReference type="ChEBI" id="CHEBI:30616"/>
        <dbReference type="ChEBI" id="CHEBI:35235"/>
        <dbReference type="ChEBI" id="CHEBI:43474"/>
        <dbReference type="ChEBI" id="CHEBI:58173"/>
        <dbReference type="ChEBI" id="CHEBI:456216"/>
        <dbReference type="EC" id="6.3.2.2"/>
    </reaction>
</comment>
<dbReference type="Gene3D" id="1.10.8.960">
    <property type="match status" value="1"/>
</dbReference>
<dbReference type="PANTHER" id="PTHR11164">
    <property type="entry name" value="GLUTAMATE CYSTEINE LIGASE"/>
    <property type="match status" value="1"/>
</dbReference>
<evidence type="ECO:0000256" key="12">
    <source>
        <dbReference type="SAM" id="SignalP"/>
    </source>
</evidence>
<dbReference type="Gene3D" id="3.30.590.50">
    <property type="match status" value="2"/>
</dbReference>
<feature type="chain" id="PRO_5030591090" description="Glutamate--cysteine ligase" evidence="12">
    <location>
        <begin position="42"/>
        <end position="834"/>
    </location>
</feature>
<evidence type="ECO:0000256" key="6">
    <source>
        <dbReference type="ARBA" id="ARBA00022741"/>
    </source>
</evidence>
<evidence type="ECO:0000256" key="8">
    <source>
        <dbReference type="ARBA" id="ARBA00030585"/>
    </source>
</evidence>
<dbReference type="PANTHER" id="PTHR11164:SF0">
    <property type="entry name" value="GLUTAMATE--CYSTEINE LIGASE CATALYTIC SUBUNIT"/>
    <property type="match status" value="1"/>
</dbReference>
<dbReference type="FunFam" id="3.30.590.50:FF:000002">
    <property type="entry name" value="Glutamate--cysteine ligase catalytic subunit"/>
    <property type="match status" value="1"/>
</dbReference>
<dbReference type="SUPFAM" id="SSF55931">
    <property type="entry name" value="Glutamine synthetase/guanido kinase"/>
    <property type="match status" value="1"/>
</dbReference>
<evidence type="ECO:0000256" key="1">
    <source>
        <dbReference type="ARBA" id="ARBA00005006"/>
    </source>
</evidence>
<proteinExistence type="inferred from homology"/>
<feature type="compositionally biased region" description="Basic residues" evidence="11">
    <location>
        <begin position="795"/>
        <end position="805"/>
    </location>
</feature>
<protein>
    <recommendedName>
        <fullName evidence="3 10">Glutamate--cysteine ligase</fullName>
        <ecNumber evidence="3 10">6.3.2.2</ecNumber>
    </recommendedName>
    <alternativeName>
        <fullName evidence="9 10">Gamma-ECS</fullName>
    </alternativeName>
    <alternativeName>
        <fullName evidence="8 10">Gamma-glutamylcysteine synthetase</fullName>
    </alternativeName>
</protein>
<dbReference type="EMBL" id="HBFK01030303">
    <property type="protein sequence ID" value="CAD8751926.1"/>
    <property type="molecule type" value="Transcribed_RNA"/>
</dbReference>
<evidence type="ECO:0000256" key="7">
    <source>
        <dbReference type="ARBA" id="ARBA00022840"/>
    </source>
</evidence>
<keyword evidence="12" id="KW-0732">Signal</keyword>
<accession>A0A7S0U405</accession>
<evidence type="ECO:0000256" key="3">
    <source>
        <dbReference type="ARBA" id="ARBA00012220"/>
    </source>
</evidence>